<feature type="compositionally biased region" description="Polar residues" evidence="1">
    <location>
        <begin position="95"/>
        <end position="112"/>
    </location>
</feature>
<feature type="domain" description="BZIP" evidence="2">
    <location>
        <begin position="44"/>
        <end position="58"/>
    </location>
</feature>
<dbReference type="Proteomes" id="UP000016935">
    <property type="component" value="Unassembled WGS sequence"/>
</dbReference>
<organism evidence="3 4">
    <name type="scientific">Exserohilum turcicum (strain 28A)</name>
    <name type="common">Northern leaf blight fungus</name>
    <name type="synonym">Setosphaeria turcica</name>
    <dbReference type="NCBI Taxonomy" id="671987"/>
    <lineage>
        <taxon>Eukaryota</taxon>
        <taxon>Fungi</taxon>
        <taxon>Dikarya</taxon>
        <taxon>Ascomycota</taxon>
        <taxon>Pezizomycotina</taxon>
        <taxon>Dothideomycetes</taxon>
        <taxon>Pleosporomycetidae</taxon>
        <taxon>Pleosporales</taxon>
        <taxon>Pleosporineae</taxon>
        <taxon>Pleosporaceae</taxon>
        <taxon>Exserohilum</taxon>
    </lineage>
</organism>
<evidence type="ECO:0000259" key="2">
    <source>
        <dbReference type="PROSITE" id="PS00036"/>
    </source>
</evidence>
<dbReference type="RefSeq" id="XP_008020091.1">
    <property type="nucleotide sequence ID" value="XM_008021900.1"/>
</dbReference>
<feature type="compositionally biased region" description="Basic and acidic residues" evidence="1">
    <location>
        <begin position="75"/>
        <end position="84"/>
    </location>
</feature>
<reference evidence="3 4" key="2">
    <citation type="journal article" date="2013" name="PLoS Genet.">
        <title>Comparative genome structure, secondary metabolite, and effector coding capacity across Cochliobolus pathogens.</title>
        <authorList>
            <person name="Condon B.J."/>
            <person name="Leng Y."/>
            <person name="Wu D."/>
            <person name="Bushley K.E."/>
            <person name="Ohm R.A."/>
            <person name="Otillar R."/>
            <person name="Martin J."/>
            <person name="Schackwitz W."/>
            <person name="Grimwood J."/>
            <person name="MohdZainudin N."/>
            <person name="Xue C."/>
            <person name="Wang R."/>
            <person name="Manning V.A."/>
            <person name="Dhillon B."/>
            <person name="Tu Z.J."/>
            <person name="Steffenson B.J."/>
            <person name="Salamov A."/>
            <person name="Sun H."/>
            <person name="Lowry S."/>
            <person name="LaButti K."/>
            <person name="Han J."/>
            <person name="Copeland A."/>
            <person name="Lindquist E."/>
            <person name="Barry K."/>
            <person name="Schmutz J."/>
            <person name="Baker S.E."/>
            <person name="Ciuffetti L.M."/>
            <person name="Grigoriev I.V."/>
            <person name="Zhong S."/>
            <person name="Turgeon B.G."/>
        </authorList>
    </citation>
    <scope>NUCLEOTIDE SEQUENCE [LARGE SCALE GENOMIC DNA]</scope>
    <source>
        <strain evidence="4">28A</strain>
    </source>
</reference>
<dbReference type="AlphaFoldDB" id="R0J4G7"/>
<dbReference type="GeneID" id="19402072"/>
<evidence type="ECO:0000313" key="4">
    <source>
        <dbReference type="Proteomes" id="UP000016935"/>
    </source>
</evidence>
<protein>
    <recommendedName>
        <fullName evidence="2">BZIP domain-containing protein</fullName>
    </recommendedName>
</protein>
<evidence type="ECO:0000313" key="3">
    <source>
        <dbReference type="EMBL" id="EOA91835.1"/>
    </source>
</evidence>
<feature type="region of interest" description="Disordered" evidence="1">
    <location>
        <begin position="1"/>
        <end position="121"/>
    </location>
</feature>
<dbReference type="PROSITE" id="PS00036">
    <property type="entry name" value="BZIP_BASIC"/>
    <property type="match status" value="1"/>
</dbReference>
<evidence type="ECO:0000256" key="1">
    <source>
        <dbReference type="SAM" id="MobiDB-lite"/>
    </source>
</evidence>
<gene>
    <name evidence="3" type="ORF">SETTUDRAFT_18494</name>
</gene>
<dbReference type="GO" id="GO:0003700">
    <property type="term" value="F:DNA-binding transcription factor activity"/>
    <property type="evidence" value="ECO:0007669"/>
    <property type="project" value="InterPro"/>
</dbReference>
<dbReference type="HOGENOM" id="CLU_1061694_0_0_1"/>
<keyword evidence="4" id="KW-1185">Reference proteome</keyword>
<accession>R0J4G7</accession>
<feature type="compositionally biased region" description="Low complexity" evidence="1">
    <location>
        <begin position="1"/>
        <end position="17"/>
    </location>
</feature>
<dbReference type="CDD" id="cd14688">
    <property type="entry name" value="bZIP_YAP"/>
    <property type="match status" value="1"/>
</dbReference>
<reference evidence="3 4" key="1">
    <citation type="journal article" date="2012" name="PLoS Pathog.">
        <title>Diverse lifestyles and strategies of plant pathogenesis encoded in the genomes of eighteen Dothideomycetes fungi.</title>
        <authorList>
            <person name="Ohm R.A."/>
            <person name="Feau N."/>
            <person name="Henrissat B."/>
            <person name="Schoch C.L."/>
            <person name="Horwitz B.A."/>
            <person name="Barry K.W."/>
            <person name="Condon B.J."/>
            <person name="Copeland A.C."/>
            <person name="Dhillon B."/>
            <person name="Glaser F."/>
            <person name="Hesse C.N."/>
            <person name="Kosti I."/>
            <person name="LaButti K."/>
            <person name="Lindquist E.A."/>
            <person name="Lucas S."/>
            <person name="Salamov A.A."/>
            <person name="Bradshaw R.E."/>
            <person name="Ciuffetti L."/>
            <person name="Hamelin R.C."/>
            <person name="Kema G.H.J."/>
            <person name="Lawrence C."/>
            <person name="Scott J.A."/>
            <person name="Spatafora J.W."/>
            <person name="Turgeon B.G."/>
            <person name="de Wit P.J.G.M."/>
            <person name="Zhong S."/>
            <person name="Goodwin S.B."/>
            <person name="Grigoriev I.V."/>
        </authorList>
    </citation>
    <scope>NUCLEOTIDE SEQUENCE [LARGE SCALE GENOMIC DNA]</scope>
    <source>
        <strain evidence="4">28A</strain>
    </source>
</reference>
<sequence length="261" mass="28909">MNPPSTTLPSQSSQSPQRQRRRSKRVGDAGEPAPKPKKVNSEIRKQQNRIASRNYREKRKRKLQYLQQLISDETEDKKRAEPSPERQAVYAPSRPANNNIVGPSSSPYQLPSSGGLGSMSARSKATHDAILAATTASFNSHHATTSQAYAAYPSNWNAPLYSPPPPLPANTAWSIPSIWASSFGQPVHSSPQPSVYHYSPEPTAPMGFDQTHALSHQPQEYLSNAYLYGYGSFSGSQHQVTHNPHFPIGHEPSTFDRYVYI</sequence>
<dbReference type="InterPro" id="IPR004827">
    <property type="entry name" value="bZIP"/>
</dbReference>
<dbReference type="EMBL" id="KB908481">
    <property type="protein sequence ID" value="EOA91835.1"/>
    <property type="molecule type" value="Genomic_DNA"/>
</dbReference>
<proteinExistence type="predicted"/>
<name>R0J4G7_EXST2</name>
<dbReference type="OrthoDB" id="2245989at2759"/>